<dbReference type="AlphaFoldDB" id="A0A2G9Y956"/>
<dbReference type="InterPro" id="IPR036265">
    <property type="entry name" value="HIT-like_sf"/>
</dbReference>
<feature type="active site" description="Tele-AMP-histidine intermediate" evidence="1">
    <location>
        <position position="105"/>
    </location>
</feature>
<dbReference type="EMBL" id="PCRF01000246">
    <property type="protein sequence ID" value="PIP15778.1"/>
    <property type="molecule type" value="Genomic_DNA"/>
</dbReference>
<comment type="caution">
    <text evidence="5">The sequence shown here is derived from an EMBL/GenBank/DDBJ whole genome shotgun (WGS) entry which is preliminary data.</text>
</comment>
<dbReference type="PANTHER" id="PTHR23089">
    <property type="entry name" value="HISTIDINE TRIAD HIT PROTEIN"/>
    <property type="match status" value="1"/>
</dbReference>
<dbReference type="Gene3D" id="3.30.428.10">
    <property type="entry name" value="HIT-like"/>
    <property type="match status" value="1"/>
</dbReference>
<evidence type="ECO:0000256" key="2">
    <source>
        <dbReference type="PIRSR" id="PIRSR601310-3"/>
    </source>
</evidence>
<dbReference type="SUPFAM" id="SSF54197">
    <property type="entry name" value="HIT-like"/>
    <property type="match status" value="1"/>
</dbReference>
<dbReference type="PRINTS" id="PR00332">
    <property type="entry name" value="HISTRIAD"/>
</dbReference>
<protein>
    <submittedName>
        <fullName evidence="5">Histidine triad nucleotide-binding protein</fullName>
    </submittedName>
</protein>
<dbReference type="Proteomes" id="UP000230392">
    <property type="component" value="Unassembled WGS sequence"/>
</dbReference>
<dbReference type="InterPro" id="IPR001310">
    <property type="entry name" value="Histidine_triad_HIT"/>
</dbReference>
<dbReference type="GO" id="GO:0003824">
    <property type="term" value="F:catalytic activity"/>
    <property type="evidence" value="ECO:0007669"/>
    <property type="project" value="InterPro"/>
</dbReference>
<dbReference type="InterPro" id="IPR011146">
    <property type="entry name" value="HIT-like"/>
</dbReference>
<evidence type="ECO:0000256" key="3">
    <source>
        <dbReference type="PROSITE-ProRule" id="PRU00464"/>
    </source>
</evidence>
<dbReference type="Pfam" id="PF01230">
    <property type="entry name" value="HIT"/>
    <property type="match status" value="1"/>
</dbReference>
<sequence length="119" mass="13206">MSFKGDPTCLFCRMSKGEIPSQKVFEDDLVFAFKDINPQAPFHVLIVPKKHIESLSDISQQDEEIVGHLQSVISKIAETNVGKDGSYRVVINRGIGAGQSVFHLHYHLLAGRTFGWPPG</sequence>
<feature type="short sequence motif" description="Histidine triad motif" evidence="2 3">
    <location>
        <begin position="103"/>
        <end position="107"/>
    </location>
</feature>
<proteinExistence type="predicted"/>
<evidence type="ECO:0000259" key="4">
    <source>
        <dbReference type="PROSITE" id="PS51084"/>
    </source>
</evidence>
<feature type="domain" description="HIT" evidence="4">
    <location>
        <begin position="10"/>
        <end position="119"/>
    </location>
</feature>
<organism evidence="5 6">
    <name type="scientific">bacterium (Candidatus Ratteibacteria) CG23_combo_of_CG06-09_8_20_14_all_48_7</name>
    <dbReference type="NCBI Taxonomy" id="2014292"/>
    <lineage>
        <taxon>Bacteria</taxon>
        <taxon>Candidatus Ratteibacteria</taxon>
    </lineage>
</organism>
<reference evidence="5 6" key="1">
    <citation type="submission" date="2017-09" db="EMBL/GenBank/DDBJ databases">
        <title>Depth-based differentiation of microbial function through sediment-hosted aquifers and enrichment of novel symbionts in the deep terrestrial subsurface.</title>
        <authorList>
            <person name="Probst A.J."/>
            <person name="Ladd B."/>
            <person name="Jarett J.K."/>
            <person name="Geller-Mcgrath D.E."/>
            <person name="Sieber C.M."/>
            <person name="Emerson J.B."/>
            <person name="Anantharaman K."/>
            <person name="Thomas B.C."/>
            <person name="Malmstrom R."/>
            <person name="Stieglmeier M."/>
            <person name="Klingl A."/>
            <person name="Woyke T."/>
            <person name="Ryan C.M."/>
            <person name="Banfield J.F."/>
        </authorList>
    </citation>
    <scope>NUCLEOTIDE SEQUENCE [LARGE SCALE GENOMIC DNA]</scope>
    <source>
        <strain evidence="5">CG23_combo_of_CG06-09_8_20_14_all_48_7</strain>
    </source>
</reference>
<evidence type="ECO:0000256" key="1">
    <source>
        <dbReference type="PIRSR" id="PIRSR601310-1"/>
    </source>
</evidence>
<name>A0A2G9Y956_9BACT</name>
<gene>
    <name evidence="5" type="ORF">COX46_05020</name>
</gene>
<dbReference type="CDD" id="cd01276">
    <property type="entry name" value="PKCI_related"/>
    <property type="match status" value="1"/>
</dbReference>
<accession>A0A2G9Y956</accession>
<evidence type="ECO:0000313" key="5">
    <source>
        <dbReference type="EMBL" id="PIP15778.1"/>
    </source>
</evidence>
<dbReference type="PROSITE" id="PS51084">
    <property type="entry name" value="HIT_2"/>
    <property type="match status" value="1"/>
</dbReference>
<evidence type="ECO:0000313" key="6">
    <source>
        <dbReference type="Proteomes" id="UP000230392"/>
    </source>
</evidence>